<evidence type="ECO:0000256" key="1">
    <source>
        <dbReference type="SAM" id="Coils"/>
    </source>
</evidence>
<dbReference type="STRING" id="576118.SAMN05216216_11329"/>
<gene>
    <name evidence="2" type="ORF">SAMN05216216_11329</name>
</gene>
<protein>
    <submittedName>
        <fullName evidence="2">Putative cell-wall binding lipoprotein</fullName>
    </submittedName>
</protein>
<dbReference type="EMBL" id="FNFY01000013">
    <property type="protein sequence ID" value="SDK89958.1"/>
    <property type="molecule type" value="Genomic_DNA"/>
</dbReference>
<keyword evidence="2" id="KW-0449">Lipoprotein</keyword>
<accession>A0A1G9FNE7</accession>
<keyword evidence="3" id="KW-1185">Reference proteome</keyword>
<keyword evidence="1" id="KW-0175">Coiled coil</keyword>
<dbReference type="PROSITE" id="PS51257">
    <property type="entry name" value="PROKAR_LIPOPROTEIN"/>
    <property type="match status" value="1"/>
</dbReference>
<dbReference type="Pfam" id="PF10368">
    <property type="entry name" value="YkyA"/>
    <property type="match status" value="1"/>
</dbReference>
<dbReference type="InterPro" id="IPR036785">
    <property type="entry name" value="YkyA-like_sf"/>
</dbReference>
<sequence>MRVGLLMISGMIFVLAGCGDTSSQVQSNIETLEESSLQHELQSLIDYEIELQQDFETALSGEDLSNFSDASAAVFSNIDSRSGTLDALTEKMATYEEAQEELQNLSISEDEAEMGDVVDSMTESLESVNGTMQSFLPQYEEVLNQERDYFNSLGESGAGYETFKGGIEELNEQHEEINDFYHTLDEAITDLNTNKNQLREIINEEGDS</sequence>
<evidence type="ECO:0000313" key="3">
    <source>
        <dbReference type="Proteomes" id="UP000199008"/>
    </source>
</evidence>
<organism evidence="2 3">
    <name type="scientific">Lacicoccus qingdaonensis</name>
    <dbReference type="NCBI Taxonomy" id="576118"/>
    <lineage>
        <taxon>Bacteria</taxon>
        <taxon>Bacillati</taxon>
        <taxon>Bacillota</taxon>
        <taxon>Bacilli</taxon>
        <taxon>Bacillales</taxon>
        <taxon>Salinicoccaceae</taxon>
        <taxon>Lacicoccus</taxon>
    </lineage>
</organism>
<dbReference type="OrthoDB" id="2389405at2"/>
<proteinExistence type="predicted"/>
<evidence type="ECO:0000313" key="2">
    <source>
        <dbReference type="EMBL" id="SDK89958.1"/>
    </source>
</evidence>
<dbReference type="Proteomes" id="UP000199008">
    <property type="component" value="Unassembled WGS sequence"/>
</dbReference>
<reference evidence="3" key="1">
    <citation type="submission" date="2016-10" db="EMBL/GenBank/DDBJ databases">
        <authorList>
            <person name="Varghese N."/>
            <person name="Submissions S."/>
        </authorList>
    </citation>
    <scope>NUCLEOTIDE SEQUENCE [LARGE SCALE GENOMIC DNA]</scope>
    <source>
        <strain evidence="3">CGMCC 1.8895</strain>
    </source>
</reference>
<dbReference type="InterPro" id="IPR019454">
    <property type="entry name" value="Lipoprot_YkyA-like"/>
</dbReference>
<name>A0A1G9FNE7_9BACL</name>
<dbReference type="SUPFAM" id="SSF140423">
    <property type="entry name" value="MW0975(SA0943)-like"/>
    <property type="match status" value="1"/>
</dbReference>
<dbReference type="AlphaFoldDB" id="A0A1G9FNE7"/>
<dbReference type="RefSeq" id="WP_092986465.1">
    <property type="nucleotide sequence ID" value="NZ_FNFY01000013.1"/>
</dbReference>
<feature type="coiled-coil region" evidence="1">
    <location>
        <begin position="85"/>
        <end position="115"/>
    </location>
</feature>
<dbReference type="Gene3D" id="1.20.120.570">
    <property type="entry name" value="YkyA-like"/>
    <property type="match status" value="1"/>
</dbReference>